<protein>
    <submittedName>
        <fullName evidence="1">Uncharacterized protein</fullName>
    </submittedName>
</protein>
<dbReference type="EMBL" id="PVWO01000305">
    <property type="protein sequence ID" value="PSB53238.1"/>
    <property type="molecule type" value="Genomic_DNA"/>
</dbReference>
<sequence length="265" mass="30983">MSKWRERTRQISSYFDEEGLLYIPMMVGHGRKEISSKLREEFDNIGATFFASYFYSRLHEINDILIKELISSQNPRILRFGQALAVGSNKLYSIENFDNELLKIMFSNIKLSKEFIQENFKDPCLCSDILKNFSINCDTTLNYHLSNLANIIDTGLVDISAVSHFIVKYFKQSKYLFDMAIKMFASAIKNDPNLVNKLIDPLLYKIDPFNCAISYSTWLIDINKYIFVRKLIIDNVSSPYSASAQSFIDRQTILDKYMRWHKIKY</sequence>
<accession>A0A2T1G7L4</accession>
<dbReference type="RefSeq" id="WP_106308763.1">
    <property type="nucleotide sequence ID" value="NZ_PVWO01000305.1"/>
</dbReference>
<reference evidence="1 2" key="1">
    <citation type="submission" date="2018-03" db="EMBL/GenBank/DDBJ databases">
        <title>The ancient ancestry and fast evolution of plastids.</title>
        <authorList>
            <person name="Moore K.R."/>
            <person name="Magnabosco C."/>
            <person name="Momper L."/>
            <person name="Gold D.A."/>
            <person name="Bosak T."/>
            <person name="Fournier G.P."/>
        </authorList>
    </citation>
    <scope>NUCLEOTIDE SEQUENCE [LARGE SCALE GENOMIC DNA]</scope>
    <source>
        <strain evidence="1 2">CCALA 037</strain>
    </source>
</reference>
<keyword evidence="2" id="KW-1185">Reference proteome</keyword>
<gene>
    <name evidence="1" type="ORF">C7B77_19765</name>
</gene>
<comment type="caution">
    <text evidence="1">The sequence shown here is derived from an EMBL/GenBank/DDBJ whole genome shotgun (WGS) entry which is preliminary data.</text>
</comment>
<proteinExistence type="predicted"/>
<dbReference type="AlphaFoldDB" id="A0A2T1G7L4"/>
<evidence type="ECO:0000313" key="2">
    <source>
        <dbReference type="Proteomes" id="UP000238937"/>
    </source>
</evidence>
<evidence type="ECO:0000313" key="1">
    <source>
        <dbReference type="EMBL" id="PSB53238.1"/>
    </source>
</evidence>
<organism evidence="1 2">
    <name type="scientific">Chamaesiphon polymorphus CCALA 037</name>
    <dbReference type="NCBI Taxonomy" id="2107692"/>
    <lineage>
        <taxon>Bacteria</taxon>
        <taxon>Bacillati</taxon>
        <taxon>Cyanobacteriota</taxon>
        <taxon>Cyanophyceae</taxon>
        <taxon>Gomontiellales</taxon>
        <taxon>Chamaesiphonaceae</taxon>
        <taxon>Chamaesiphon</taxon>
    </lineage>
</organism>
<name>A0A2T1G7L4_9CYAN</name>
<dbReference type="Proteomes" id="UP000238937">
    <property type="component" value="Unassembled WGS sequence"/>
</dbReference>